<evidence type="ECO:0000313" key="2">
    <source>
        <dbReference type="Proteomes" id="UP000663722"/>
    </source>
</evidence>
<reference evidence="1" key="1">
    <citation type="journal article" date="2021" name="Microb. Physiol.">
        <title>Proteogenomic Insights into the Physiology of Marine, Sulfate-Reducing, Filamentous Desulfonema limicola and Desulfonema magnum.</title>
        <authorList>
            <person name="Schnaars V."/>
            <person name="Wohlbrand L."/>
            <person name="Scheve S."/>
            <person name="Hinrichs C."/>
            <person name="Reinhardt R."/>
            <person name="Rabus R."/>
        </authorList>
    </citation>
    <scope>NUCLEOTIDE SEQUENCE</scope>
    <source>
        <strain evidence="1">4be13</strain>
    </source>
</reference>
<organism evidence="1 2">
    <name type="scientific">Desulfonema magnum</name>
    <dbReference type="NCBI Taxonomy" id="45655"/>
    <lineage>
        <taxon>Bacteria</taxon>
        <taxon>Pseudomonadati</taxon>
        <taxon>Thermodesulfobacteriota</taxon>
        <taxon>Desulfobacteria</taxon>
        <taxon>Desulfobacterales</taxon>
        <taxon>Desulfococcaceae</taxon>
        <taxon>Desulfonema</taxon>
    </lineage>
</organism>
<dbReference type="AlphaFoldDB" id="A0A975GRI7"/>
<name>A0A975GRI7_9BACT</name>
<keyword evidence="2" id="KW-1185">Reference proteome</keyword>
<dbReference type="EMBL" id="CP061800">
    <property type="protein sequence ID" value="QTA90960.1"/>
    <property type="molecule type" value="Genomic_DNA"/>
</dbReference>
<accession>A0A975GRI7</accession>
<proteinExistence type="predicted"/>
<sequence length="56" mass="6742">MKSASCYVIYSDKIIRVDIIRYKIKNLFLSLNNQIFFCHSVRIGSKKPDYRVLTRW</sequence>
<dbReference type="KEGG" id="dmm:dnm_070240"/>
<gene>
    <name evidence="1" type="ORF">dnm_070240</name>
</gene>
<protein>
    <submittedName>
        <fullName evidence="1">Uncharacterized protein</fullName>
    </submittedName>
</protein>
<dbReference type="Proteomes" id="UP000663722">
    <property type="component" value="Chromosome"/>
</dbReference>
<evidence type="ECO:0000313" key="1">
    <source>
        <dbReference type="EMBL" id="QTA90960.1"/>
    </source>
</evidence>